<evidence type="ECO:0000313" key="1">
    <source>
        <dbReference type="EMBL" id="MDA5110460.1"/>
    </source>
</evidence>
<gene>
    <name evidence="1" type="ORF">O3V59_19090</name>
</gene>
<proteinExistence type="predicted"/>
<dbReference type="AlphaFoldDB" id="A0A9X3TU69"/>
<evidence type="ECO:0000313" key="2">
    <source>
        <dbReference type="Proteomes" id="UP001151071"/>
    </source>
</evidence>
<accession>A0A9X3TU69</accession>
<protein>
    <submittedName>
        <fullName evidence="1">Uncharacterized protein</fullName>
    </submittedName>
</protein>
<organism evidence="1 2">
    <name type="scientific">Brevibacillus thermoruber</name>
    <dbReference type="NCBI Taxonomy" id="33942"/>
    <lineage>
        <taxon>Bacteria</taxon>
        <taxon>Bacillati</taxon>
        <taxon>Bacillota</taxon>
        <taxon>Bacilli</taxon>
        <taxon>Bacillales</taxon>
        <taxon>Paenibacillaceae</taxon>
        <taxon>Brevibacillus</taxon>
    </lineage>
</organism>
<keyword evidence="2" id="KW-1185">Reference proteome</keyword>
<name>A0A9X3TU69_9BACL</name>
<dbReference type="Proteomes" id="UP001151071">
    <property type="component" value="Unassembled WGS sequence"/>
</dbReference>
<dbReference type="EMBL" id="JAPYYP010000032">
    <property type="protein sequence ID" value="MDA5110460.1"/>
    <property type="molecule type" value="Genomic_DNA"/>
</dbReference>
<reference evidence="1" key="1">
    <citation type="submission" date="2022-12" db="EMBL/GenBank/DDBJ databases">
        <title>Draft genome sequence of the thermophilic strain Brevibacillus thermoruber HT42, isolated from Los Humeros, Puebla, Mexico, with biotechnological potential.</title>
        <authorList>
            <person name="Lara Sanchez J."/>
            <person name="Solis Palacios R."/>
            <person name="Bustos Baena A.S."/>
            <person name="Ruz Baez A.E."/>
            <person name="Espinosa Luna G."/>
            <person name="Oliart Ros R.M."/>
        </authorList>
    </citation>
    <scope>NUCLEOTIDE SEQUENCE</scope>
    <source>
        <strain evidence="1">HT42</strain>
    </source>
</reference>
<comment type="caution">
    <text evidence="1">The sequence shown here is derived from an EMBL/GenBank/DDBJ whole genome shotgun (WGS) entry which is preliminary data.</text>
</comment>
<dbReference type="InterPro" id="IPR036259">
    <property type="entry name" value="MFS_trans_sf"/>
</dbReference>
<dbReference type="SUPFAM" id="SSF103473">
    <property type="entry name" value="MFS general substrate transporter"/>
    <property type="match status" value="1"/>
</dbReference>
<sequence length="96" mass="10758">MIGSLLIGGLTFMALGINPHLEWAILTETIAGMAMPFFHVYSTSLYQQTVPNEVMGSVFSVQVSPFFRFLDEPLDKQRDVNKTSYERMPGTSRSLP</sequence>